<dbReference type="Proteomes" id="UP000262954">
    <property type="component" value="Unassembled WGS sequence"/>
</dbReference>
<accession>A0A316R2I0</accession>
<organism evidence="1 2">
    <name type="scientific">Coprobacter fastidiosus</name>
    <dbReference type="NCBI Taxonomy" id="1099853"/>
    <lineage>
        <taxon>Bacteria</taxon>
        <taxon>Pseudomonadati</taxon>
        <taxon>Bacteroidota</taxon>
        <taxon>Bacteroidia</taxon>
        <taxon>Bacteroidales</taxon>
        <taxon>Barnesiellaceae</taxon>
        <taxon>Coprobacter</taxon>
    </lineage>
</organism>
<evidence type="ECO:0000313" key="1">
    <source>
        <dbReference type="EMBL" id="HBJ09276.1"/>
    </source>
</evidence>
<protein>
    <submittedName>
        <fullName evidence="1">Uncharacterized protein</fullName>
    </submittedName>
</protein>
<dbReference type="AlphaFoldDB" id="A0A316R2I0"/>
<dbReference type="PROSITE" id="PS51257">
    <property type="entry name" value="PROKAR_LIPOPROTEIN"/>
    <property type="match status" value="1"/>
</dbReference>
<proteinExistence type="predicted"/>
<evidence type="ECO:0000313" key="2">
    <source>
        <dbReference type="Proteomes" id="UP000262954"/>
    </source>
</evidence>
<gene>
    <name evidence="1" type="ORF">DDY73_09765</name>
</gene>
<name>A0A316R2I0_9BACT</name>
<dbReference type="EMBL" id="DNWC01000128">
    <property type="protein sequence ID" value="HBJ09276.1"/>
    <property type="molecule type" value="Genomic_DNA"/>
</dbReference>
<comment type="caution">
    <text evidence="1">The sequence shown here is derived from an EMBL/GenBank/DDBJ whole genome shotgun (WGS) entry which is preliminary data.</text>
</comment>
<reference evidence="1 2" key="1">
    <citation type="journal article" date="2018" name="Nat. Biotechnol.">
        <title>A standardized bacterial taxonomy based on genome phylogeny substantially revises the tree of life.</title>
        <authorList>
            <person name="Parks D.H."/>
            <person name="Chuvochina M."/>
            <person name="Waite D.W."/>
            <person name="Rinke C."/>
            <person name="Skarshewski A."/>
            <person name="Chaumeil P.A."/>
            <person name="Hugenholtz P."/>
        </authorList>
    </citation>
    <scope>NUCLEOTIDE SEQUENCE [LARGE SCALE GENOMIC DNA]</scope>
    <source>
        <strain evidence="1">UBA11482</strain>
    </source>
</reference>
<sequence length="187" mass="21870">MKHYYPTLSIVIGIFLLSLIGCREKGTPFSFTTPEGEEVSLVIPPGFEDQRTASPWKKLDKDLKNYFSAYVCNADNPEEIIELYFYLEEDINNSTKKWRRKPENRELYDYIEYPDSNFICVARIEYFNDPYSLYLSGGDDFPPDSHSADLHLQKQTFDIFMCFPHDSLMTERAKTVMDDIVKSIKIK</sequence>